<evidence type="ECO:0000256" key="1">
    <source>
        <dbReference type="SAM" id="MobiDB-lite"/>
    </source>
</evidence>
<dbReference type="EMBL" id="BPEY01000096">
    <property type="protein sequence ID" value="GIU50800.1"/>
    <property type="molecule type" value="Genomic_DNA"/>
</dbReference>
<dbReference type="Proteomes" id="UP000887104">
    <property type="component" value="Unassembled WGS sequence"/>
</dbReference>
<name>A0ABQ4PQ15_9GAMM</name>
<protein>
    <submittedName>
        <fullName evidence="2">Uncharacterized protein</fullName>
    </submittedName>
</protein>
<gene>
    <name evidence="2" type="ORF">TUM4438_38140</name>
</gene>
<comment type="caution">
    <text evidence="2">The sequence shown here is derived from an EMBL/GenBank/DDBJ whole genome shotgun (WGS) entry which is preliminary data.</text>
</comment>
<organism evidence="2 3">
    <name type="scientific">Shewanella sairae</name>
    <dbReference type="NCBI Taxonomy" id="190310"/>
    <lineage>
        <taxon>Bacteria</taxon>
        <taxon>Pseudomonadati</taxon>
        <taxon>Pseudomonadota</taxon>
        <taxon>Gammaproteobacteria</taxon>
        <taxon>Alteromonadales</taxon>
        <taxon>Shewanellaceae</taxon>
        <taxon>Shewanella</taxon>
    </lineage>
</organism>
<evidence type="ECO:0000313" key="3">
    <source>
        <dbReference type="Proteomes" id="UP000887104"/>
    </source>
</evidence>
<keyword evidence="3" id="KW-1185">Reference proteome</keyword>
<evidence type="ECO:0000313" key="2">
    <source>
        <dbReference type="EMBL" id="GIU50800.1"/>
    </source>
</evidence>
<reference evidence="2" key="1">
    <citation type="submission" date="2021-05" db="EMBL/GenBank/DDBJ databases">
        <title>Molecular characterization for Shewanella algae harboring chromosomal blaOXA-55-like strains isolated from clinical and environment sample.</title>
        <authorList>
            <person name="Ohama Y."/>
            <person name="Aoki K."/>
            <person name="Harada S."/>
            <person name="Moriya K."/>
            <person name="Ishii Y."/>
            <person name="Tateda K."/>
        </authorList>
    </citation>
    <scope>NUCLEOTIDE SEQUENCE</scope>
    <source>
        <strain evidence="2">JCM 11563</strain>
    </source>
</reference>
<accession>A0ABQ4PQ15</accession>
<feature type="compositionally biased region" description="Polar residues" evidence="1">
    <location>
        <begin position="50"/>
        <end position="59"/>
    </location>
</feature>
<proteinExistence type="predicted"/>
<sequence length="90" mass="10639">MQMRKYTSYLCSKAPFTQNLIATTITFDTQQKYDANKISVKKPPNKHQENQPNTQKQPHLQQNNALITFNYSNSPNFVLTWTYTEFDTRF</sequence>
<feature type="region of interest" description="Disordered" evidence="1">
    <location>
        <begin position="35"/>
        <end position="59"/>
    </location>
</feature>